<accession>A0A101LTW2</accession>
<evidence type="ECO:0000313" key="1">
    <source>
        <dbReference type="EMBL" id="KUM45249.1"/>
    </source>
</evidence>
<comment type="caution">
    <text evidence="1">The sequence shown here is derived from an EMBL/GenBank/DDBJ whole genome shotgun (WGS) entry which is preliminary data.</text>
</comment>
<proteinExistence type="predicted"/>
<dbReference type="EMBL" id="LKAM01000022">
    <property type="protein sequence ID" value="KUM45249.1"/>
    <property type="molecule type" value="Genomic_DNA"/>
</dbReference>
<keyword evidence="1" id="KW-0496">Mitochondrion</keyword>
<reference evidence="1" key="1">
    <citation type="journal article" date="2015" name="Genome Biol. Evol.">
        <title>Organellar Genomes of White Spruce (Picea glauca): Assembly and Annotation.</title>
        <authorList>
            <person name="Jackman S.D."/>
            <person name="Warren R.L."/>
            <person name="Gibb E.A."/>
            <person name="Vandervalk B.P."/>
            <person name="Mohamadi H."/>
            <person name="Chu J."/>
            <person name="Raymond A."/>
            <person name="Pleasance S."/>
            <person name="Coope R."/>
            <person name="Wildung M.R."/>
            <person name="Ritland C.E."/>
            <person name="Bousquet J."/>
            <person name="Jones S.J."/>
            <person name="Bohlmann J."/>
            <person name="Birol I."/>
        </authorList>
    </citation>
    <scope>NUCLEOTIDE SEQUENCE [LARGE SCALE GENOMIC DNA]</scope>
    <source>
        <tissue evidence="1">Flushing bud</tissue>
    </source>
</reference>
<protein>
    <submittedName>
        <fullName evidence="1">Uncharacterized protein</fullName>
    </submittedName>
</protein>
<dbReference type="AlphaFoldDB" id="A0A101LTW2"/>
<name>A0A101LTW2_PICGL</name>
<organism evidence="1">
    <name type="scientific">Picea glauca</name>
    <name type="common">White spruce</name>
    <name type="synonym">Pinus glauca</name>
    <dbReference type="NCBI Taxonomy" id="3330"/>
    <lineage>
        <taxon>Eukaryota</taxon>
        <taxon>Viridiplantae</taxon>
        <taxon>Streptophyta</taxon>
        <taxon>Embryophyta</taxon>
        <taxon>Tracheophyta</taxon>
        <taxon>Spermatophyta</taxon>
        <taxon>Pinopsida</taxon>
        <taxon>Pinidae</taxon>
        <taxon>Conifers I</taxon>
        <taxon>Pinales</taxon>
        <taxon>Pinaceae</taxon>
        <taxon>Picea</taxon>
    </lineage>
</organism>
<geneLocation type="mitochondrion" evidence="1"/>
<gene>
    <name evidence="1" type="ORF">ABT39_MTgene3489</name>
</gene>
<sequence>MRVLKPDGSAMPPTPHNQGVYIVKSHLRRFLGLTRTNRHSWSSIALLDEGQWLR</sequence>